<proteinExistence type="inferred from homology"/>
<evidence type="ECO:0000256" key="2">
    <source>
        <dbReference type="ARBA" id="ARBA00022645"/>
    </source>
</evidence>
<keyword evidence="6" id="KW-0732">Signal</keyword>
<dbReference type="InterPro" id="IPR029058">
    <property type="entry name" value="AB_hydrolase_fold"/>
</dbReference>
<dbReference type="AlphaFoldDB" id="A0AAJ0DKJ0"/>
<evidence type="ECO:0000313" key="9">
    <source>
        <dbReference type="Proteomes" id="UP001271007"/>
    </source>
</evidence>
<gene>
    <name evidence="8" type="ORF">LTR09_006793</name>
</gene>
<feature type="signal peptide" evidence="6">
    <location>
        <begin position="1"/>
        <end position="22"/>
    </location>
</feature>
<keyword evidence="5" id="KW-0325">Glycoprotein</keyword>
<dbReference type="Proteomes" id="UP001271007">
    <property type="component" value="Unassembled WGS sequence"/>
</dbReference>
<dbReference type="GO" id="GO:0006508">
    <property type="term" value="P:proteolysis"/>
    <property type="evidence" value="ECO:0007669"/>
    <property type="project" value="UniProtKB-KW"/>
</dbReference>
<dbReference type="PANTHER" id="PTHR11802:SF131">
    <property type="entry name" value="CARBOXYPEPTIDASE"/>
    <property type="match status" value="1"/>
</dbReference>
<dbReference type="InterPro" id="IPR001563">
    <property type="entry name" value="Peptidase_S10"/>
</dbReference>
<dbReference type="EMBL" id="JAWDJX010000022">
    <property type="protein sequence ID" value="KAK3052201.1"/>
    <property type="molecule type" value="Genomic_DNA"/>
</dbReference>
<sequence length="620" mass="67946">MLFKNLFASAALLLSSSELALASLGSRFHTDKSTVPKLRNAKRTYFPKPATNLNEFTTPTGVKIRYKKPGDEGVCETTDGVDSYSGYIDLAPNVHVFFWFFESRSNPAEDPMTLWLNGGPGSDSLIGLFQELGPCRINEDLSSVLNPYSWNNVSNMLFLSQPVGVGFSYQEIANGSFGAYTGTFLNSSQAKPTGTYPILDPVNLGEVDTTDLAAMAAWHILQGFFSGLKSLDAEVSSVRDFNLWTESYGGHYGPAFFNYFQEQNAKIGTNETKGVKLNFATLGIGNGIIDEAIQAEYYPEFAVNNTYGIKAYNDTVYNYARFANFMPNGCLDQIEACKQAAASPKGGYVKEAHGHQITYEASSNPSIATACSEAADMCRDNVESPYYYFSGRGVYDIRHPYNDPTPPTYFTDYLNLPEVQNAIGVSVNYTDANNDVYWYFQSTGDFIYPNFLADLENILASGVRVSLFYGDADYICNWFGGEAISLALKYPNSKEFAAAGYAPLTYGGVEYGEVREYGNFSFTRIYEAGHEVPYYQPQAALALFNRTINFFNIADGSEKITPTLGTNGSASATHTATAEPLPASSGSAYNVWSKSLVSSYSVLDNQPPASATPTRYGNRA</sequence>
<dbReference type="PANTHER" id="PTHR11802">
    <property type="entry name" value="SERINE PROTEASE FAMILY S10 SERINE CARBOXYPEPTIDASE"/>
    <property type="match status" value="1"/>
</dbReference>
<reference evidence="8" key="1">
    <citation type="submission" date="2023-04" db="EMBL/GenBank/DDBJ databases">
        <title>Black Yeasts Isolated from many extreme environments.</title>
        <authorList>
            <person name="Coleine C."/>
            <person name="Stajich J.E."/>
            <person name="Selbmann L."/>
        </authorList>
    </citation>
    <scope>NUCLEOTIDE SEQUENCE</scope>
    <source>
        <strain evidence="8">CCFEE 5312</strain>
    </source>
</reference>
<dbReference type="GO" id="GO:0004185">
    <property type="term" value="F:serine-type carboxypeptidase activity"/>
    <property type="evidence" value="ECO:0007669"/>
    <property type="project" value="UniProtKB-UniRule"/>
</dbReference>
<dbReference type="InterPro" id="IPR018202">
    <property type="entry name" value="Ser_caboxypep_ser_AS"/>
</dbReference>
<accession>A0AAJ0DKJ0</accession>
<evidence type="ECO:0000313" key="8">
    <source>
        <dbReference type="EMBL" id="KAK3052201.1"/>
    </source>
</evidence>
<dbReference type="PROSITE" id="PS00131">
    <property type="entry name" value="CARBOXYPEPT_SER_SER"/>
    <property type="match status" value="1"/>
</dbReference>
<protein>
    <recommendedName>
        <fullName evidence="6">Carboxypeptidase</fullName>
        <ecNumber evidence="6">3.4.16.-</ecNumber>
    </recommendedName>
</protein>
<organism evidence="8 9">
    <name type="scientific">Extremus antarcticus</name>
    <dbReference type="NCBI Taxonomy" id="702011"/>
    <lineage>
        <taxon>Eukaryota</taxon>
        <taxon>Fungi</taxon>
        <taxon>Dikarya</taxon>
        <taxon>Ascomycota</taxon>
        <taxon>Pezizomycotina</taxon>
        <taxon>Dothideomycetes</taxon>
        <taxon>Dothideomycetidae</taxon>
        <taxon>Mycosphaerellales</taxon>
        <taxon>Extremaceae</taxon>
        <taxon>Extremus</taxon>
    </lineage>
</organism>
<dbReference type="EC" id="3.4.16.-" evidence="6"/>
<dbReference type="GO" id="GO:0000324">
    <property type="term" value="C:fungal-type vacuole"/>
    <property type="evidence" value="ECO:0007669"/>
    <property type="project" value="TreeGrafter"/>
</dbReference>
<comment type="similarity">
    <text evidence="1 6">Belongs to the peptidase S10 family.</text>
</comment>
<evidence type="ECO:0000256" key="5">
    <source>
        <dbReference type="ARBA" id="ARBA00023180"/>
    </source>
</evidence>
<keyword evidence="4 6" id="KW-0378">Hydrolase</keyword>
<evidence type="ECO:0000256" key="7">
    <source>
        <dbReference type="SAM" id="MobiDB-lite"/>
    </source>
</evidence>
<keyword evidence="9" id="KW-1185">Reference proteome</keyword>
<feature type="region of interest" description="Disordered" evidence="7">
    <location>
        <begin position="564"/>
        <end position="584"/>
    </location>
</feature>
<name>A0AAJ0DKJ0_9PEZI</name>
<evidence type="ECO:0000256" key="6">
    <source>
        <dbReference type="RuleBase" id="RU361156"/>
    </source>
</evidence>
<feature type="chain" id="PRO_5042315531" description="Carboxypeptidase" evidence="6">
    <location>
        <begin position="23"/>
        <end position="620"/>
    </location>
</feature>
<dbReference type="SUPFAM" id="SSF53474">
    <property type="entry name" value="alpha/beta-Hydrolases"/>
    <property type="match status" value="1"/>
</dbReference>
<evidence type="ECO:0000256" key="3">
    <source>
        <dbReference type="ARBA" id="ARBA00022670"/>
    </source>
</evidence>
<dbReference type="PRINTS" id="PR00724">
    <property type="entry name" value="CRBOXYPTASEC"/>
</dbReference>
<evidence type="ECO:0000256" key="4">
    <source>
        <dbReference type="ARBA" id="ARBA00022801"/>
    </source>
</evidence>
<dbReference type="Pfam" id="PF00450">
    <property type="entry name" value="Peptidase_S10"/>
    <property type="match status" value="1"/>
</dbReference>
<comment type="caution">
    <text evidence="8">The sequence shown here is derived from an EMBL/GenBank/DDBJ whole genome shotgun (WGS) entry which is preliminary data.</text>
</comment>
<dbReference type="Gene3D" id="3.40.50.1820">
    <property type="entry name" value="alpha/beta hydrolase"/>
    <property type="match status" value="1"/>
</dbReference>
<evidence type="ECO:0000256" key="1">
    <source>
        <dbReference type="ARBA" id="ARBA00009431"/>
    </source>
</evidence>
<keyword evidence="2 6" id="KW-0121">Carboxypeptidase</keyword>
<keyword evidence="3 6" id="KW-0645">Protease</keyword>
<feature type="compositionally biased region" description="Polar residues" evidence="7">
    <location>
        <begin position="564"/>
        <end position="576"/>
    </location>
</feature>